<name>A0AC34FH86_9BILA</name>
<organism evidence="1 2">
    <name type="scientific">Panagrolaimus sp. ES5</name>
    <dbReference type="NCBI Taxonomy" id="591445"/>
    <lineage>
        <taxon>Eukaryota</taxon>
        <taxon>Metazoa</taxon>
        <taxon>Ecdysozoa</taxon>
        <taxon>Nematoda</taxon>
        <taxon>Chromadorea</taxon>
        <taxon>Rhabditida</taxon>
        <taxon>Tylenchina</taxon>
        <taxon>Panagrolaimomorpha</taxon>
        <taxon>Panagrolaimoidea</taxon>
        <taxon>Panagrolaimidae</taxon>
        <taxon>Panagrolaimus</taxon>
    </lineage>
</organism>
<proteinExistence type="predicted"/>
<evidence type="ECO:0000313" key="1">
    <source>
        <dbReference type="Proteomes" id="UP000887579"/>
    </source>
</evidence>
<dbReference type="WBParaSite" id="ES5_v2.g16723.t1">
    <property type="protein sequence ID" value="ES5_v2.g16723.t1"/>
    <property type="gene ID" value="ES5_v2.g16723"/>
</dbReference>
<sequence length="482" mass="54408">MALPLNIKWLLNPPNELIKYDILISEDKPLNETIPVIEPASHWLQINIDRNGIYSVYFTKALKYEIPKNVNEITIPTMLSSYDIEVNAVGIDLGTTECCAAVIRKNGPDFVVLDEVTRLRTMPSYVSFDEENDKCGQIVVNRMRHQSKYTVYDIKRIIGKKFDEVIVDSLWPFKVVPQNENGSEVRIETKTFDNKHQLKTPEGIAAVLVKHMKTCLEAYQGQSLKSAVITIPSEFTEAQVKATATAADLAGWENIDFLPEPIAAAFAYFSEINIPKNSIITICDCGGGTVDICIAKVTKNQIKILSHAGDPYLGGRDFDKLLFNYFVQKVKDEINFDIMESDKKYVLKQKCQDIKHTLSATNEDFIDIDDFDSEKDGIIKISREKFETMATGLMDRFQAIILQTVTKANQIHYVFQVGGGCRMPMIKNILSKIFPDAKHQCNVNPDWVVAHGAALYDYHLKTNNQFGGWRLTVAKALAYVSK</sequence>
<accession>A0AC34FH86</accession>
<reference evidence="2" key="1">
    <citation type="submission" date="2022-11" db="UniProtKB">
        <authorList>
            <consortium name="WormBaseParasite"/>
        </authorList>
    </citation>
    <scope>IDENTIFICATION</scope>
</reference>
<dbReference type="Proteomes" id="UP000887579">
    <property type="component" value="Unplaced"/>
</dbReference>
<evidence type="ECO:0000313" key="2">
    <source>
        <dbReference type="WBParaSite" id="ES5_v2.g16723.t1"/>
    </source>
</evidence>
<protein>
    <submittedName>
        <fullName evidence="2">Uncharacterized protein</fullName>
    </submittedName>
</protein>